<dbReference type="CDD" id="cd01392">
    <property type="entry name" value="HTH_LacI"/>
    <property type="match status" value="1"/>
</dbReference>
<dbReference type="KEGG" id="pyg:AWM70_21495"/>
<protein>
    <recommendedName>
        <fullName evidence="4">HTH lacI-type domain-containing protein</fullName>
    </recommendedName>
</protein>
<dbReference type="CDD" id="cd06267">
    <property type="entry name" value="PBP1_LacI_sugar_binding-like"/>
    <property type="match status" value="1"/>
</dbReference>
<keyword evidence="3" id="KW-0804">Transcription</keyword>
<name>A0A1B1N609_9BACL</name>
<evidence type="ECO:0000259" key="4">
    <source>
        <dbReference type="PROSITE" id="PS50932"/>
    </source>
</evidence>
<keyword evidence="1" id="KW-0805">Transcription regulation</keyword>
<evidence type="ECO:0000313" key="6">
    <source>
        <dbReference type="Proteomes" id="UP000092573"/>
    </source>
</evidence>
<proteinExistence type="predicted"/>
<evidence type="ECO:0000313" key="5">
    <source>
        <dbReference type="EMBL" id="ANS76837.1"/>
    </source>
</evidence>
<dbReference type="PROSITE" id="PS50932">
    <property type="entry name" value="HTH_LACI_2"/>
    <property type="match status" value="1"/>
</dbReference>
<dbReference type="SUPFAM" id="SSF47413">
    <property type="entry name" value="lambda repressor-like DNA-binding domains"/>
    <property type="match status" value="1"/>
</dbReference>
<dbReference type="SUPFAM" id="SSF53822">
    <property type="entry name" value="Periplasmic binding protein-like I"/>
    <property type="match status" value="1"/>
</dbReference>
<dbReference type="InterPro" id="IPR046335">
    <property type="entry name" value="LacI/GalR-like_sensor"/>
</dbReference>
<dbReference type="GO" id="GO:0000976">
    <property type="term" value="F:transcription cis-regulatory region binding"/>
    <property type="evidence" value="ECO:0007669"/>
    <property type="project" value="TreeGrafter"/>
</dbReference>
<dbReference type="Proteomes" id="UP000092573">
    <property type="component" value="Chromosome"/>
</dbReference>
<reference evidence="5 6" key="1">
    <citation type="submission" date="2016-01" db="EMBL/GenBank/DDBJ databases">
        <title>Complete Genome Sequence of Paenibacillus yonginensis DCY84, a novel Plant Growth-Promoting Bacteria with Elicitation of Induced Systemic Resistance.</title>
        <authorList>
            <person name="Kim Y.J."/>
            <person name="Yang D.C."/>
            <person name="Sukweenadhi J."/>
        </authorList>
    </citation>
    <scope>NUCLEOTIDE SEQUENCE [LARGE SCALE GENOMIC DNA]</scope>
    <source>
        <strain evidence="5 6">DCY84</strain>
    </source>
</reference>
<dbReference type="STRING" id="1462996.AWM70_21495"/>
<evidence type="ECO:0000256" key="2">
    <source>
        <dbReference type="ARBA" id="ARBA00023125"/>
    </source>
</evidence>
<dbReference type="InterPro" id="IPR010982">
    <property type="entry name" value="Lambda_DNA-bd_dom_sf"/>
</dbReference>
<dbReference type="PANTHER" id="PTHR30146:SF109">
    <property type="entry name" value="HTH-TYPE TRANSCRIPTIONAL REGULATOR GALS"/>
    <property type="match status" value="1"/>
</dbReference>
<feature type="domain" description="HTH lacI-type" evidence="4">
    <location>
        <begin position="1"/>
        <end position="54"/>
    </location>
</feature>
<gene>
    <name evidence="5" type="ORF">AWM70_21495</name>
</gene>
<dbReference type="Pfam" id="PF13377">
    <property type="entry name" value="Peripla_BP_3"/>
    <property type="match status" value="1"/>
</dbReference>
<dbReference type="PANTHER" id="PTHR30146">
    <property type="entry name" value="LACI-RELATED TRANSCRIPTIONAL REPRESSOR"/>
    <property type="match status" value="1"/>
</dbReference>
<dbReference type="EMBL" id="CP014167">
    <property type="protein sequence ID" value="ANS76837.1"/>
    <property type="molecule type" value="Genomic_DNA"/>
</dbReference>
<accession>A0A1B1N609</accession>
<dbReference type="InterPro" id="IPR028082">
    <property type="entry name" value="Peripla_BP_I"/>
</dbReference>
<dbReference type="AlphaFoldDB" id="A0A1B1N609"/>
<sequence length="343" mass="37999">MDVARRAGVSRSVVSAVINGTQGIGVSRVKREAVLKAMRELNYHVDAGARAMKTGRSSCVAVFGDTSNALFLQLLEGLQQASLRHGYHVLLVGQGSGSTSRDELISLYFQRRVDGIVTLDHLGYADEAWASSIREHQIPFVSVEGYAGVENIYSVIADYYGSVRTAMAFMESKGRAGVTYLQMEDGHGPENWAERARREAYAAFCAERGWAYRVEKVQRQEPAQIQAVLEHDRLAGTPMVYLTNWIDASLEVYRAAARLDLKIGRDIAVMSSDNTYRVSSRLVPALTVMAVPYKEMGEKAIELLLEQIEGQEQLKSQAGEQERTAASLRKHWLPARLLEGESV</sequence>
<dbReference type="SMART" id="SM00354">
    <property type="entry name" value="HTH_LACI"/>
    <property type="match status" value="1"/>
</dbReference>
<dbReference type="Pfam" id="PF00356">
    <property type="entry name" value="LacI"/>
    <property type="match status" value="1"/>
</dbReference>
<organism evidence="5 6">
    <name type="scientific">Paenibacillus yonginensis</name>
    <dbReference type="NCBI Taxonomy" id="1462996"/>
    <lineage>
        <taxon>Bacteria</taxon>
        <taxon>Bacillati</taxon>
        <taxon>Bacillota</taxon>
        <taxon>Bacilli</taxon>
        <taxon>Bacillales</taxon>
        <taxon>Paenibacillaceae</taxon>
        <taxon>Paenibacillus</taxon>
    </lineage>
</organism>
<dbReference type="Gene3D" id="1.10.260.40">
    <property type="entry name" value="lambda repressor-like DNA-binding domains"/>
    <property type="match status" value="1"/>
</dbReference>
<dbReference type="InterPro" id="IPR000843">
    <property type="entry name" value="HTH_LacI"/>
</dbReference>
<evidence type="ECO:0000256" key="1">
    <source>
        <dbReference type="ARBA" id="ARBA00023015"/>
    </source>
</evidence>
<keyword evidence="2" id="KW-0238">DNA-binding</keyword>
<dbReference type="Gene3D" id="3.40.50.2300">
    <property type="match status" value="2"/>
</dbReference>
<evidence type="ECO:0000256" key="3">
    <source>
        <dbReference type="ARBA" id="ARBA00023163"/>
    </source>
</evidence>
<keyword evidence="6" id="KW-1185">Reference proteome</keyword>
<dbReference type="GO" id="GO:0003700">
    <property type="term" value="F:DNA-binding transcription factor activity"/>
    <property type="evidence" value="ECO:0007669"/>
    <property type="project" value="TreeGrafter"/>
</dbReference>